<gene>
    <name evidence="2" type="ORF">LY28_02333</name>
</gene>
<comment type="caution">
    <text evidence="2">The sequence shown here is derived from an EMBL/GenBank/DDBJ whole genome shotgun (WGS) entry which is preliminary data.</text>
</comment>
<dbReference type="AlphaFoldDB" id="A0A318XJ36"/>
<dbReference type="OrthoDB" id="3178054at2"/>
<evidence type="ECO:0000259" key="1">
    <source>
        <dbReference type="Pfam" id="PF00329"/>
    </source>
</evidence>
<evidence type="ECO:0000313" key="2">
    <source>
        <dbReference type="EMBL" id="PYG87195.1"/>
    </source>
</evidence>
<dbReference type="InterPro" id="IPR001268">
    <property type="entry name" value="NADH_UbQ_OxRdtase_30kDa_su"/>
</dbReference>
<dbReference type="RefSeq" id="WP_110462355.1">
    <property type="nucleotide sequence ID" value="NZ_QKMR01000013.1"/>
</dbReference>
<organism evidence="2 3">
    <name type="scientific">Ruminiclostridium sufflavum DSM 19573</name>
    <dbReference type="NCBI Taxonomy" id="1121337"/>
    <lineage>
        <taxon>Bacteria</taxon>
        <taxon>Bacillati</taxon>
        <taxon>Bacillota</taxon>
        <taxon>Clostridia</taxon>
        <taxon>Eubacteriales</taxon>
        <taxon>Oscillospiraceae</taxon>
        <taxon>Ruminiclostridium</taxon>
    </lineage>
</organism>
<dbReference type="PIRSF" id="PIRSF036585">
    <property type="entry name" value="EchD"/>
    <property type="match status" value="1"/>
</dbReference>
<dbReference type="InterPro" id="IPR037232">
    <property type="entry name" value="NADH_quin_OxRdtase_su_C/D-like"/>
</dbReference>
<reference evidence="2 3" key="1">
    <citation type="submission" date="2018-06" db="EMBL/GenBank/DDBJ databases">
        <title>Genomic Encyclopedia of Type Strains, Phase I: the one thousand microbial genomes (KMG-I) project.</title>
        <authorList>
            <person name="Kyrpides N."/>
        </authorList>
    </citation>
    <scope>NUCLEOTIDE SEQUENCE [LARGE SCALE GENOMIC DNA]</scope>
    <source>
        <strain evidence="2 3">DSM 19573</strain>
    </source>
</reference>
<evidence type="ECO:0000313" key="3">
    <source>
        <dbReference type="Proteomes" id="UP000248132"/>
    </source>
</evidence>
<dbReference type="Proteomes" id="UP000248132">
    <property type="component" value="Unassembled WGS sequence"/>
</dbReference>
<dbReference type="EMBL" id="QKMR01000013">
    <property type="protein sequence ID" value="PYG87195.1"/>
    <property type="molecule type" value="Genomic_DNA"/>
</dbReference>
<dbReference type="SUPFAM" id="SSF143243">
    <property type="entry name" value="Nqo5-like"/>
    <property type="match status" value="1"/>
</dbReference>
<sequence length="127" mass="14582">MIENLVEITSDQLLAETSKSKYESYRFVTSTCIDNGDDTIDVYYHFDKDYEMRNVKITVKKGEEIPSISRIFFSAILVENEMKELFGLNITDIAVDYGGHMLLSDEELSSPMLRQQITIEQRGGKQV</sequence>
<feature type="domain" description="NADH:ubiquinone oxidoreductase 30kDa subunit" evidence="1">
    <location>
        <begin position="18"/>
        <end position="92"/>
    </location>
</feature>
<dbReference type="Pfam" id="PF00329">
    <property type="entry name" value="Complex1_30kDa"/>
    <property type="match status" value="1"/>
</dbReference>
<accession>A0A318XJ36</accession>
<dbReference type="GO" id="GO:0008137">
    <property type="term" value="F:NADH dehydrogenase (ubiquinone) activity"/>
    <property type="evidence" value="ECO:0007669"/>
    <property type="project" value="InterPro"/>
</dbReference>
<proteinExistence type="predicted"/>
<dbReference type="InterPro" id="IPR012179">
    <property type="entry name" value="NiFe-hyd_3_EchD"/>
</dbReference>
<dbReference type="Gene3D" id="3.30.460.80">
    <property type="entry name" value="NADH:ubiquinone oxidoreductase, 30kDa subunit"/>
    <property type="match status" value="1"/>
</dbReference>
<name>A0A318XJ36_9FIRM</name>
<protein>
    <submittedName>
        <fullName evidence="2">Respiratory-subunit NADH dehydrogenase subunit</fullName>
    </submittedName>
</protein>
<keyword evidence="3" id="KW-1185">Reference proteome</keyword>